<sequence>MAARRVMPSKDYGAARERTPTHGSCLHRSTTARLPAVVHRIRILTSIASSQAARSRVASPNLTLRHSPTLSITTTHPSLHLSRRVFTLAYSEFSVEPLPLFGPLSYTVTLATSPSIVTAGSVLVSVPVAETCRRQQPCYCSSPSLNNTPDPRSAPPTYVYATSFTAPPPPPTIVSDIAFFTQLRLCKSTNNEDLLERERDHRSEHFGSGSADLPRSIDVRGSSPGSP</sequence>
<protein>
    <submittedName>
        <fullName evidence="2">Uncharacterized protein</fullName>
    </submittedName>
</protein>
<feature type="region of interest" description="Disordered" evidence="1">
    <location>
        <begin position="1"/>
        <end position="24"/>
    </location>
</feature>
<gene>
    <name evidence="2" type="ORF">PIB30_075731</name>
</gene>
<dbReference type="EMBL" id="JASCZI010031182">
    <property type="protein sequence ID" value="MED6126167.1"/>
    <property type="molecule type" value="Genomic_DNA"/>
</dbReference>
<organism evidence="2 3">
    <name type="scientific">Stylosanthes scabra</name>
    <dbReference type="NCBI Taxonomy" id="79078"/>
    <lineage>
        <taxon>Eukaryota</taxon>
        <taxon>Viridiplantae</taxon>
        <taxon>Streptophyta</taxon>
        <taxon>Embryophyta</taxon>
        <taxon>Tracheophyta</taxon>
        <taxon>Spermatophyta</taxon>
        <taxon>Magnoliopsida</taxon>
        <taxon>eudicotyledons</taxon>
        <taxon>Gunneridae</taxon>
        <taxon>Pentapetalae</taxon>
        <taxon>rosids</taxon>
        <taxon>fabids</taxon>
        <taxon>Fabales</taxon>
        <taxon>Fabaceae</taxon>
        <taxon>Papilionoideae</taxon>
        <taxon>50 kb inversion clade</taxon>
        <taxon>dalbergioids sensu lato</taxon>
        <taxon>Dalbergieae</taxon>
        <taxon>Pterocarpus clade</taxon>
        <taxon>Stylosanthes</taxon>
    </lineage>
</organism>
<evidence type="ECO:0000313" key="2">
    <source>
        <dbReference type="EMBL" id="MED6126167.1"/>
    </source>
</evidence>
<evidence type="ECO:0000313" key="3">
    <source>
        <dbReference type="Proteomes" id="UP001341840"/>
    </source>
</evidence>
<comment type="caution">
    <text evidence="2">The sequence shown here is derived from an EMBL/GenBank/DDBJ whole genome shotgun (WGS) entry which is preliminary data.</text>
</comment>
<feature type="region of interest" description="Disordered" evidence="1">
    <location>
        <begin position="197"/>
        <end position="227"/>
    </location>
</feature>
<evidence type="ECO:0000256" key="1">
    <source>
        <dbReference type="SAM" id="MobiDB-lite"/>
    </source>
</evidence>
<name>A0ABU6RQ12_9FABA</name>
<proteinExistence type="predicted"/>
<reference evidence="2 3" key="1">
    <citation type="journal article" date="2023" name="Plants (Basel)">
        <title>Bridging the Gap: Combining Genomics and Transcriptomics Approaches to Understand Stylosanthes scabra, an Orphan Legume from the Brazilian Caatinga.</title>
        <authorList>
            <person name="Ferreira-Neto J.R.C."/>
            <person name="da Silva M.D."/>
            <person name="Binneck E."/>
            <person name="de Melo N.F."/>
            <person name="da Silva R.H."/>
            <person name="de Melo A.L.T.M."/>
            <person name="Pandolfi V."/>
            <person name="Bustamante F.O."/>
            <person name="Brasileiro-Vidal A.C."/>
            <person name="Benko-Iseppon A.M."/>
        </authorList>
    </citation>
    <scope>NUCLEOTIDE SEQUENCE [LARGE SCALE GENOMIC DNA]</scope>
    <source>
        <tissue evidence="2">Leaves</tissue>
    </source>
</reference>
<dbReference type="Proteomes" id="UP001341840">
    <property type="component" value="Unassembled WGS sequence"/>
</dbReference>
<keyword evidence="3" id="KW-1185">Reference proteome</keyword>
<accession>A0ABU6RQ12</accession>